<dbReference type="Proteomes" id="UP001597116">
    <property type="component" value="Unassembled WGS sequence"/>
</dbReference>
<gene>
    <name evidence="3" type="ORF">ACFQ4C_10080</name>
</gene>
<dbReference type="InterPro" id="IPR018677">
    <property type="entry name" value="DUF2157"/>
</dbReference>
<protein>
    <submittedName>
        <fullName evidence="3">DUF2157 domain-containing protein</fullName>
    </submittedName>
</protein>
<feature type="transmembrane region" description="Helical" evidence="1">
    <location>
        <begin position="106"/>
        <end position="124"/>
    </location>
</feature>
<dbReference type="Pfam" id="PF09925">
    <property type="entry name" value="DUF2157"/>
    <property type="match status" value="1"/>
</dbReference>
<keyword evidence="4" id="KW-1185">Reference proteome</keyword>
<feature type="transmembrane region" description="Helical" evidence="1">
    <location>
        <begin position="215"/>
        <end position="235"/>
    </location>
</feature>
<accession>A0ABW3Q4N3</accession>
<proteinExistence type="predicted"/>
<evidence type="ECO:0000256" key="1">
    <source>
        <dbReference type="SAM" id="Phobius"/>
    </source>
</evidence>
<evidence type="ECO:0000313" key="4">
    <source>
        <dbReference type="Proteomes" id="UP001597116"/>
    </source>
</evidence>
<feature type="transmembrane region" description="Helical" evidence="1">
    <location>
        <begin position="187"/>
        <end position="206"/>
    </location>
</feature>
<feature type="transmembrane region" description="Helical" evidence="1">
    <location>
        <begin position="241"/>
        <end position="259"/>
    </location>
</feature>
<feature type="domain" description="DUF2157" evidence="2">
    <location>
        <begin position="9"/>
        <end position="153"/>
    </location>
</feature>
<name>A0ABW3Q4N3_9BACT</name>
<feature type="transmembrane region" description="Helical" evidence="1">
    <location>
        <begin position="65"/>
        <end position="86"/>
    </location>
</feature>
<organism evidence="3 4">
    <name type="scientific">Larkinella insperata</name>
    <dbReference type="NCBI Taxonomy" id="332158"/>
    <lineage>
        <taxon>Bacteria</taxon>
        <taxon>Pseudomonadati</taxon>
        <taxon>Bacteroidota</taxon>
        <taxon>Cytophagia</taxon>
        <taxon>Cytophagales</taxon>
        <taxon>Spirosomataceae</taxon>
        <taxon>Larkinella</taxon>
    </lineage>
</organism>
<dbReference type="RefSeq" id="WP_265991861.1">
    <property type="nucleotide sequence ID" value="NZ_CP110973.1"/>
</dbReference>
<keyword evidence="1" id="KW-0812">Transmembrane</keyword>
<comment type="caution">
    <text evidence="3">The sequence shown here is derived from an EMBL/GenBank/DDBJ whole genome shotgun (WGS) entry which is preliminary data.</text>
</comment>
<keyword evidence="1" id="KW-0472">Membrane</keyword>
<sequence length="329" mass="37242">MSPERVLQELTDQQLINDQQRSGIQQVEDQKLFSVHWELRSLIYVGILLFTTGAGWLIYKYIDQIGHTVLIITLSVICAASFVFAVRNKGPFTTGRSHSRSPFGDYALLLACLLFLTLEGYLQYQYTIFGTRYGLVTFIPAILFLSLAYVFDHWGVLAMGLTALISWIGVTVRPLEFYFKGNLKDMTVLLSALALSVFLMVGALVLDRQRIKQHFTITTLSFAGNLLLVALLAGLFNFENLHLLFALALALACAGFDWYARRERSFLFLLMSTFYGYIGATYLVFHYLHLRDEATYLYWLITGIAVTVYLSANRKIDAVPRAKSEESKG</sequence>
<feature type="transmembrane region" description="Helical" evidence="1">
    <location>
        <begin position="41"/>
        <end position="59"/>
    </location>
</feature>
<evidence type="ECO:0000259" key="2">
    <source>
        <dbReference type="Pfam" id="PF09925"/>
    </source>
</evidence>
<reference evidence="4" key="1">
    <citation type="journal article" date="2019" name="Int. J. Syst. Evol. Microbiol.">
        <title>The Global Catalogue of Microorganisms (GCM) 10K type strain sequencing project: providing services to taxonomists for standard genome sequencing and annotation.</title>
        <authorList>
            <consortium name="The Broad Institute Genomics Platform"/>
            <consortium name="The Broad Institute Genome Sequencing Center for Infectious Disease"/>
            <person name="Wu L."/>
            <person name="Ma J."/>
        </authorList>
    </citation>
    <scope>NUCLEOTIDE SEQUENCE [LARGE SCALE GENOMIC DNA]</scope>
    <source>
        <strain evidence="4">CCUG 55608</strain>
    </source>
</reference>
<feature type="transmembrane region" description="Helical" evidence="1">
    <location>
        <begin position="294"/>
        <end position="312"/>
    </location>
</feature>
<feature type="transmembrane region" description="Helical" evidence="1">
    <location>
        <begin position="266"/>
        <end position="288"/>
    </location>
</feature>
<keyword evidence="1" id="KW-1133">Transmembrane helix</keyword>
<feature type="transmembrane region" description="Helical" evidence="1">
    <location>
        <begin position="130"/>
        <end position="151"/>
    </location>
</feature>
<dbReference type="EMBL" id="JBHTLP010000008">
    <property type="protein sequence ID" value="MFD1141459.1"/>
    <property type="molecule type" value="Genomic_DNA"/>
</dbReference>
<evidence type="ECO:0000313" key="3">
    <source>
        <dbReference type="EMBL" id="MFD1141459.1"/>
    </source>
</evidence>